<dbReference type="GO" id="GO:0046872">
    <property type="term" value="F:metal ion binding"/>
    <property type="evidence" value="ECO:0007669"/>
    <property type="project" value="UniProtKB-KW"/>
</dbReference>
<dbReference type="NCBIfam" id="TIGR00040">
    <property type="entry name" value="yfcE"/>
    <property type="match status" value="1"/>
</dbReference>
<reference evidence="4" key="1">
    <citation type="journal article" date="2021" name="PeerJ">
        <title>Extensive microbial diversity within the chicken gut microbiome revealed by metagenomics and culture.</title>
        <authorList>
            <person name="Gilroy R."/>
            <person name="Ravi A."/>
            <person name="Getino M."/>
            <person name="Pursley I."/>
            <person name="Horton D.L."/>
            <person name="Alikhan N.F."/>
            <person name="Baker D."/>
            <person name="Gharbi K."/>
            <person name="Hall N."/>
            <person name="Watson M."/>
            <person name="Adriaenssens E.M."/>
            <person name="Foster-Nyarko E."/>
            <person name="Jarju S."/>
            <person name="Secka A."/>
            <person name="Antonio M."/>
            <person name="Oren A."/>
            <person name="Chaudhuri R.R."/>
            <person name="La Ragione R."/>
            <person name="Hildebrand F."/>
            <person name="Pallen M.J."/>
        </authorList>
    </citation>
    <scope>NUCLEOTIDE SEQUENCE</scope>
    <source>
        <strain evidence="4">USAMLcec3-2134</strain>
    </source>
</reference>
<dbReference type="SUPFAM" id="SSF56300">
    <property type="entry name" value="Metallo-dependent phosphatases"/>
    <property type="match status" value="1"/>
</dbReference>
<evidence type="ECO:0000256" key="2">
    <source>
        <dbReference type="RuleBase" id="RU362039"/>
    </source>
</evidence>
<evidence type="ECO:0000313" key="4">
    <source>
        <dbReference type="EMBL" id="HJB90083.1"/>
    </source>
</evidence>
<comment type="cofactor">
    <cofactor evidence="2">
        <name>a divalent metal cation</name>
        <dbReference type="ChEBI" id="CHEBI:60240"/>
    </cofactor>
</comment>
<dbReference type="EC" id="3.1.4.-" evidence="2"/>
<dbReference type="Proteomes" id="UP000886883">
    <property type="component" value="Unassembled WGS sequence"/>
</dbReference>
<dbReference type="Gene3D" id="3.60.21.10">
    <property type="match status" value="1"/>
</dbReference>
<dbReference type="GO" id="GO:0016787">
    <property type="term" value="F:hydrolase activity"/>
    <property type="evidence" value="ECO:0007669"/>
    <property type="project" value="UniProtKB-UniRule"/>
</dbReference>
<name>A0A9D2SCK8_9FIRM</name>
<protein>
    <recommendedName>
        <fullName evidence="2">Phosphoesterase</fullName>
        <ecNumber evidence="2">3.1.4.-</ecNumber>
    </recommendedName>
</protein>
<dbReference type="Pfam" id="PF12850">
    <property type="entry name" value="Metallophos_2"/>
    <property type="match status" value="1"/>
</dbReference>
<dbReference type="InterPro" id="IPR000979">
    <property type="entry name" value="Phosphodiesterase_MJ0936/Vps29"/>
</dbReference>
<reference evidence="4" key="2">
    <citation type="submission" date="2021-04" db="EMBL/GenBank/DDBJ databases">
        <authorList>
            <person name="Gilroy R."/>
        </authorList>
    </citation>
    <scope>NUCLEOTIDE SEQUENCE</scope>
    <source>
        <strain evidence="4">USAMLcec3-2134</strain>
    </source>
</reference>
<comment type="similarity">
    <text evidence="1 2">Belongs to the metallophosphoesterase superfamily. YfcE family.</text>
</comment>
<comment type="caution">
    <text evidence="4">The sequence shown here is derived from an EMBL/GenBank/DDBJ whole genome shotgun (WGS) entry which is preliminary data.</text>
</comment>
<evidence type="ECO:0000256" key="1">
    <source>
        <dbReference type="ARBA" id="ARBA00008950"/>
    </source>
</evidence>
<evidence type="ECO:0000259" key="3">
    <source>
        <dbReference type="Pfam" id="PF12850"/>
    </source>
</evidence>
<proteinExistence type="inferred from homology"/>
<organism evidence="4 5">
    <name type="scientific">Candidatus Eisenbergiella merdigallinarum</name>
    <dbReference type="NCBI Taxonomy" id="2838552"/>
    <lineage>
        <taxon>Bacteria</taxon>
        <taxon>Bacillati</taxon>
        <taxon>Bacillota</taxon>
        <taxon>Clostridia</taxon>
        <taxon>Lachnospirales</taxon>
        <taxon>Lachnospiraceae</taxon>
        <taxon>Eisenbergiella</taxon>
    </lineage>
</organism>
<dbReference type="NCBIfam" id="NF006988">
    <property type="entry name" value="PRK09453.1"/>
    <property type="match status" value="1"/>
</dbReference>
<sequence length="182" mass="20495">MNKWMIASDLHGAAGWCQKLMDAWEKEGAQKILLLGDLLYHGPRNPLPEQYDPKRVAALLNERKGRILCVRGNCDAEVDQMMLDFPILAESCILAIGERTIFASHGHHVKKGEMPSLQPGDILLCGHTHVPAWESWGENLYLNPGSVSMPKEDSWRGYLILTEEEAVWKDLEGDVRHRLSLG</sequence>
<dbReference type="AlphaFoldDB" id="A0A9D2SCK8"/>
<dbReference type="EMBL" id="DWXE01000005">
    <property type="protein sequence ID" value="HJB90083.1"/>
    <property type="molecule type" value="Genomic_DNA"/>
</dbReference>
<keyword evidence="4" id="KW-0378">Hydrolase</keyword>
<dbReference type="PANTHER" id="PTHR11124">
    <property type="entry name" value="VACUOLAR SORTING PROTEIN VPS29"/>
    <property type="match status" value="1"/>
</dbReference>
<dbReference type="InterPro" id="IPR029052">
    <property type="entry name" value="Metallo-depent_PP-like"/>
</dbReference>
<gene>
    <name evidence="4" type="primary">yfcE</name>
    <name evidence="4" type="ORF">H9763_01295</name>
</gene>
<feature type="domain" description="Calcineurin-like phosphoesterase" evidence="3">
    <location>
        <begin position="5"/>
        <end position="164"/>
    </location>
</feature>
<keyword evidence="2" id="KW-0479">Metal-binding</keyword>
<accession>A0A9D2SCK8</accession>
<evidence type="ECO:0000313" key="5">
    <source>
        <dbReference type="Proteomes" id="UP000886883"/>
    </source>
</evidence>
<dbReference type="InterPro" id="IPR024654">
    <property type="entry name" value="Calcineurin-like_PHP_lpxH"/>
</dbReference>